<evidence type="ECO:0008006" key="3">
    <source>
        <dbReference type="Google" id="ProtNLM"/>
    </source>
</evidence>
<sequence length="371" mass="39196">MTHAFPRVAHGRRNASTFVSRVAGETPFATHEPSHDAIAWLGENFSLETLVRDLIQATGFDFAAADLPRGHVRAVVCEVSLLEKATEAFPALPLIAVCEGEPSSHEYKRALDHRARALRTLPSESAELLGDLSALAAASEESRILACLPGHGGAGATSLAVALALAASKRGGPATLVDADPHGGGIDTLVQARHVEGARWSDLGGAGGTTDAQVLVEALPLVDGYRLLTFSRTPGETVNVQALESLRAAPGTLILDAPLRAGVAAHFSPDIALVSLHPSEHALAATERTLEALREAHPRTRIGIALRTRRRGEAYRARDIADHFGLPVMLSYRSAREGFVPGLDRDRKGIEAACTRFLATLAGSRLSGVQS</sequence>
<protein>
    <recommendedName>
        <fullName evidence="3">CobQ/CobB/MinD/ParA nucleotide binding domain-containing protein</fullName>
    </recommendedName>
</protein>
<dbReference type="SUPFAM" id="SSF52540">
    <property type="entry name" value="P-loop containing nucleoside triphosphate hydrolases"/>
    <property type="match status" value="1"/>
</dbReference>
<dbReference type="EMBL" id="CP044108">
    <property type="protein sequence ID" value="QEU11208.1"/>
    <property type="molecule type" value="Genomic_DNA"/>
</dbReference>
<organism evidence="1 2">
    <name type="scientific">Dermabacter vaginalis</name>
    <dbReference type="NCBI Taxonomy" id="1630135"/>
    <lineage>
        <taxon>Bacteria</taxon>
        <taxon>Bacillati</taxon>
        <taxon>Actinomycetota</taxon>
        <taxon>Actinomycetes</taxon>
        <taxon>Micrococcales</taxon>
        <taxon>Dermabacteraceae</taxon>
        <taxon>Dermabacter</taxon>
    </lineage>
</organism>
<dbReference type="InterPro" id="IPR027417">
    <property type="entry name" value="P-loop_NTPase"/>
</dbReference>
<name>A0ABX6A266_9MICO</name>
<accession>A0ABX6A266</accession>
<keyword evidence="2" id="KW-1185">Reference proteome</keyword>
<proteinExistence type="predicted"/>
<evidence type="ECO:0000313" key="1">
    <source>
        <dbReference type="EMBL" id="QEU11208.1"/>
    </source>
</evidence>
<gene>
    <name evidence="1" type="ORF">FOB48_02065</name>
</gene>
<dbReference type="Proteomes" id="UP000323865">
    <property type="component" value="Chromosome"/>
</dbReference>
<dbReference type="Gene3D" id="3.40.50.300">
    <property type="entry name" value="P-loop containing nucleotide triphosphate hydrolases"/>
    <property type="match status" value="1"/>
</dbReference>
<dbReference type="RefSeq" id="WP_150332709.1">
    <property type="nucleotide sequence ID" value="NZ_CP044108.1"/>
</dbReference>
<evidence type="ECO:0000313" key="2">
    <source>
        <dbReference type="Proteomes" id="UP000323865"/>
    </source>
</evidence>
<reference evidence="1 2" key="1">
    <citation type="submission" date="2019-09" db="EMBL/GenBank/DDBJ databases">
        <title>FDA dAtabase for Regulatory Grade micrObial Sequences (FDA-ARGOS): Supporting development and validation of Infectious Disease Dx tests.</title>
        <authorList>
            <person name="Sciortino C."/>
            <person name="Tallon L."/>
            <person name="Sadzewicz L."/>
            <person name="Vavikolanu K."/>
            <person name="Mehta A."/>
            <person name="Aluvathingal J."/>
            <person name="Nadendla S."/>
            <person name="Nandy P."/>
            <person name="Geyer C."/>
            <person name="Yan Y."/>
            <person name="Sichtig H."/>
        </authorList>
    </citation>
    <scope>NUCLEOTIDE SEQUENCE [LARGE SCALE GENOMIC DNA]</scope>
    <source>
        <strain evidence="1 2">FDAARGOS_640</strain>
    </source>
</reference>